<organism evidence="1 2">
    <name type="scientific">Siccirubricoccus soli</name>
    <dbReference type="NCBI Taxonomy" id="2899147"/>
    <lineage>
        <taxon>Bacteria</taxon>
        <taxon>Pseudomonadati</taxon>
        <taxon>Pseudomonadota</taxon>
        <taxon>Alphaproteobacteria</taxon>
        <taxon>Acetobacterales</taxon>
        <taxon>Roseomonadaceae</taxon>
        <taxon>Siccirubricoccus</taxon>
    </lineage>
</organism>
<name>A0ABT1D4F0_9PROT</name>
<evidence type="ECO:0000313" key="2">
    <source>
        <dbReference type="Proteomes" id="UP001523392"/>
    </source>
</evidence>
<gene>
    <name evidence="1" type="ORF">JYK14_06680</name>
</gene>
<comment type="caution">
    <text evidence="1">The sequence shown here is derived from an EMBL/GenBank/DDBJ whole genome shotgun (WGS) entry which is preliminary data.</text>
</comment>
<evidence type="ECO:0008006" key="3">
    <source>
        <dbReference type="Google" id="ProtNLM"/>
    </source>
</evidence>
<protein>
    <recommendedName>
        <fullName evidence="3">ABM domain-containing protein</fullName>
    </recommendedName>
</protein>
<keyword evidence="2" id="KW-1185">Reference proteome</keyword>
<dbReference type="EMBL" id="JAFIRR010000037">
    <property type="protein sequence ID" value="MCO6415860.1"/>
    <property type="molecule type" value="Genomic_DNA"/>
</dbReference>
<reference evidence="1 2" key="1">
    <citation type="submission" date="2021-12" db="EMBL/GenBank/DDBJ databases">
        <title>Siccirubricoccus leaddurans sp. nov., a high concentration Zn2+ tolerance bacterium.</title>
        <authorList>
            <person name="Cao Y."/>
        </authorList>
    </citation>
    <scope>NUCLEOTIDE SEQUENCE [LARGE SCALE GENOMIC DNA]</scope>
    <source>
        <strain evidence="1 2">KC 17139</strain>
    </source>
</reference>
<dbReference type="RefSeq" id="WP_252952473.1">
    <property type="nucleotide sequence ID" value="NZ_JAFIRR010000037.1"/>
</dbReference>
<evidence type="ECO:0000313" key="1">
    <source>
        <dbReference type="EMBL" id="MCO6415860.1"/>
    </source>
</evidence>
<proteinExistence type="predicted"/>
<dbReference type="Proteomes" id="UP001523392">
    <property type="component" value="Unassembled WGS sequence"/>
</dbReference>
<sequence length="204" mass="22254">MHVTVRKYADKAPLIDGLVPSVRDGFVPLLRRTPGFKGYVAFGSEDGHVVSVTIFHDAKSAMRADDRVREGVVSSLRDLLPNPPEVMTGEALLHEVSKVQRDSGPGMFATVRLFEGIGPREEVLPLAREHVFLTIKGAPGFRGYYAFLDEADSSRGVSASLFDTREHAMEANAWVVSVMRERNIAPNPPRVMAGQVAIVAAAED</sequence>
<accession>A0ABT1D4F0</accession>